<evidence type="ECO:0000313" key="1">
    <source>
        <dbReference type="Proteomes" id="UP000694924"/>
    </source>
</evidence>
<name>A0ABM1J0G3_POLDO</name>
<dbReference type="GeneID" id="107071452"/>
<reference evidence="2" key="1">
    <citation type="submission" date="2025-08" db="UniProtKB">
        <authorList>
            <consortium name="RefSeq"/>
        </authorList>
    </citation>
    <scope>IDENTIFICATION</scope>
</reference>
<proteinExistence type="predicted"/>
<dbReference type="RefSeq" id="XP_015185950.1">
    <property type="nucleotide sequence ID" value="XM_015330464.1"/>
</dbReference>
<dbReference type="Proteomes" id="UP000694924">
    <property type="component" value="Unplaced"/>
</dbReference>
<protein>
    <submittedName>
        <fullName evidence="2">Uncharacterized protein LOC107071452</fullName>
    </submittedName>
</protein>
<accession>A0ABM1J0G3</accession>
<sequence length="288" mass="34847">MNSGDLLHEDNLICSYQNQALTLMQVYKLEEKEEFFEWLRRFQYVANTISIPPDKIIEFFNCMVDTDVHTYVNKTYPIYDFCIFSYEDTVKHYSIVLYRRRFISREQYENESILEYSYNLIKIFNECHYRINPEEKLCEQFINGLQDDNIRNHLKQKPCLSFYGTVAQAMEFLKNIFLSYYKDQALIRIHCYNLGMKCDFCDWINKFEYVADSIGVPDKMMVELFKNMVDDDVHIGICVKEITPDIKFTDIPYDEITEFYLYHLSEINENDPYRKRLQCRHQYEEETI</sequence>
<organism evidence="1 2">
    <name type="scientific">Polistes dominula</name>
    <name type="common">European paper wasp</name>
    <name type="synonym">Vespa dominula</name>
    <dbReference type="NCBI Taxonomy" id="743375"/>
    <lineage>
        <taxon>Eukaryota</taxon>
        <taxon>Metazoa</taxon>
        <taxon>Ecdysozoa</taxon>
        <taxon>Arthropoda</taxon>
        <taxon>Hexapoda</taxon>
        <taxon>Insecta</taxon>
        <taxon>Pterygota</taxon>
        <taxon>Neoptera</taxon>
        <taxon>Endopterygota</taxon>
        <taxon>Hymenoptera</taxon>
        <taxon>Apocrita</taxon>
        <taxon>Aculeata</taxon>
        <taxon>Vespoidea</taxon>
        <taxon>Vespidae</taxon>
        <taxon>Polistinae</taxon>
        <taxon>Polistini</taxon>
        <taxon>Polistes</taxon>
    </lineage>
</organism>
<feature type="non-terminal residue" evidence="2">
    <location>
        <position position="288"/>
    </location>
</feature>
<evidence type="ECO:0000313" key="2">
    <source>
        <dbReference type="RefSeq" id="XP_015185950.1"/>
    </source>
</evidence>
<keyword evidence="1" id="KW-1185">Reference proteome</keyword>
<gene>
    <name evidence="2" type="primary">LOC107071452</name>
</gene>